<dbReference type="OrthoDB" id="291252at2"/>
<evidence type="ECO:0000313" key="2">
    <source>
        <dbReference type="EMBL" id="PQO32749.1"/>
    </source>
</evidence>
<evidence type="ECO:0000313" key="3">
    <source>
        <dbReference type="Proteomes" id="UP000238322"/>
    </source>
</evidence>
<dbReference type="RefSeq" id="WP_105331761.1">
    <property type="nucleotide sequence ID" value="NZ_PUHY01000012.1"/>
</dbReference>
<proteinExistence type="predicted"/>
<dbReference type="Proteomes" id="UP000238322">
    <property type="component" value="Unassembled WGS sequence"/>
</dbReference>
<dbReference type="AlphaFoldDB" id="A0A2S8FKN6"/>
<keyword evidence="1" id="KW-0472">Membrane</keyword>
<organism evidence="2 3">
    <name type="scientific">Blastopirellula marina</name>
    <dbReference type="NCBI Taxonomy" id="124"/>
    <lineage>
        <taxon>Bacteria</taxon>
        <taxon>Pseudomonadati</taxon>
        <taxon>Planctomycetota</taxon>
        <taxon>Planctomycetia</taxon>
        <taxon>Pirellulales</taxon>
        <taxon>Pirellulaceae</taxon>
        <taxon>Blastopirellula</taxon>
    </lineage>
</organism>
<evidence type="ECO:0000256" key="1">
    <source>
        <dbReference type="SAM" id="Phobius"/>
    </source>
</evidence>
<protein>
    <submittedName>
        <fullName evidence="2">Uncharacterized protein</fullName>
    </submittedName>
</protein>
<feature type="transmembrane region" description="Helical" evidence="1">
    <location>
        <begin position="12"/>
        <end position="35"/>
    </location>
</feature>
<name>A0A2S8FKN6_9BACT</name>
<gene>
    <name evidence="2" type="ORF">C5Y83_21400</name>
</gene>
<sequence>MKINKPAIRSAKFQVSLMAGAIVGAAVLAIVAIMVREVFFEKYVHETFPPITTNISERAEHLLQFPPPVTAQPISANEVDALYDFYLQNQKFDPKGRLAAQLFATNSEHTFERCCRTLVIGDYDQRRRALRMLSFANINQHPTEIRRLLDYARRKAERRSEDDLVSVADQLLAQIPQGTTP</sequence>
<dbReference type="EMBL" id="PUHY01000012">
    <property type="protein sequence ID" value="PQO32749.1"/>
    <property type="molecule type" value="Genomic_DNA"/>
</dbReference>
<keyword evidence="1" id="KW-0812">Transmembrane</keyword>
<keyword evidence="1" id="KW-1133">Transmembrane helix</keyword>
<accession>A0A2S8FKN6</accession>
<comment type="caution">
    <text evidence="2">The sequence shown here is derived from an EMBL/GenBank/DDBJ whole genome shotgun (WGS) entry which is preliminary data.</text>
</comment>
<reference evidence="2 3" key="1">
    <citation type="submission" date="2018-02" db="EMBL/GenBank/DDBJ databases">
        <title>Comparative genomes isolates from brazilian mangrove.</title>
        <authorList>
            <person name="Araujo J.E."/>
            <person name="Taketani R.G."/>
            <person name="Silva M.C.P."/>
            <person name="Loureco M.V."/>
            <person name="Andreote F.D."/>
        </authorList>
    </citation>
    <scope>NUCLEOTIDE SEQUENCE [LARGE SCALE GENOMIC DNA]</scope>
    <source>
        <strain evidence="2 3">Hex-1 MGV</strain>
    </source>
</reference>